<dbReference type="Proteomes" id="UP000666240">
    <property type="component" value="Unassembled WGS sequence"/>
</dbReference>
<proteinExistence type="predicted"/>
<name>A0A8J7QVU7_9HYPH</name>
<dbReference type="PIRSF" id="PIRSF030820">
    <property type="entry name" value="UCP030820"/>
    <property type="match status" value="1"/>
</dbReference>
<evidence type="ECO:0000313" key="1">
    <source>
        <dbReference type="EMBL" id="MBP0437393.1"/>
    </source>
</evidence>
<accession>A0A8J7QVU7</accession>
<keyword evidence="2" id="KW-1185">Reference proteome</keyword>
<protein>
    <submittedName>
        <fullName evidence="1">DUF934 domain-containing protein</fullName>
    </submittedName>
</protein>
<dbReference type="Pfam" id="PF06073">
    <property type="entry name" value="DUF934"/>
    <property type="match status" value="1"/>
</dbReference>
<dbReference type="EMBL" id="JAGIYY010000001">
    <property type="protein sequence ID" value="MBP0437393.1"/>
    <property type="molecule type" value="Genomic_DNA"/>
</dbReference>
<dbReference type="AlphaFoldDB" id="A0A8J7QVU7"/>
<dbReference type="InterPro" id="IPR008318">
    <property type="entry name" value="UCP030820"/>
</dbReference>
<reference evidence="1" key="1">
    <citation type="submission" date="2021-03" db="EMBL/GenBank/DDBJ databases">
        <title>Genome sequencing and assembly of Tianweitania sediminis.</title>
        <authorList>
            <person name="Chhetri G."/>
        </authorList>
    </citation>
    <scope>NUCLEOTIDE SEQUENCE</scope>
    <source>
        <strain evidence="1">Z8</strain>
    </source>
</reference>
<organism evidence="1 2">
    <name type="scientific">Tianweitania sediminis</name>
    <dbReference type="NCBI Taxonomy" id="1502156"/>
    <lineage>
        <taxon>Bacteria</taxon>
        <taxon>Pseudomonadati</taxon>
        <taxon>Pseudomonadota</taxon>
        <taxon>Alphaproteobacteria</taxon>
        <taxon>Hyphomicrobiales</taxon>
        <taxon>Phyllobacteriaceae</taxon>
        <taxon>Tianweitania</taxon>
    </lineage>
</organism>
<sequence length="183" mass="20072">MTTMEAQHPRLWRRDGFRATDPWVYAEDAGVADGSIADGVILPLPVFLNLDDTRRDALLGRLGVAVQPGEPLDDLVPHLAQIKLVALAFPAFNDGRSFSKAELLRERYAFGGTLRATGDVLIDQIPHMLRVGFTEFEVTNPVAIRRLEQGRIGGIPQHYQPAAVSEAEGPAYAWRRLGTSAVS</sequence>
<evidence type="ECO:0000313" key="2">
    <source>
        <dbReference type="Proteomes" id="UP000666240"/>
    </source>
</evidence>
<gene>
    <name evidence="1" type="ORF">J5Y06_01850</name>
</gene>
<comment type="caution">
    <text evidence="1">The sequence shown here is derived from an EMBL/GenBank/DDBJ whole genome shotgun (WGS) entry which is preliminary data.</text>
</comment>
<dbReference type="RefSeq" id="WP_209333405.1">
    <property type="nucleotide sequence ID" value="NZ_JAGIYY010000001.1"/>
</dbReference>